<reference evidence="1 2" key="1">
    <citation type="journal article" date="2021" name="Commun. Biol.">
        <title>The genome of Shorea leprosula (Dipterocarpaceae) highlights the ecological relevance of drought in aseasonal tropical rainforests.</title>
        <authorList>
            <person name="Ng K.K.S."/>
            <person name="Kobayashi M.J."/>
            <person name="Fawcett J.A."/>
            <person name="Hatakeyama M."/>
            <person name="Paape T."/>
            <person name="Ng C.H."/>
            <person name="Ang C.C."/>
            <person name="Tnah L.H."/>
            <person name="Lee C.T."/>
            <person name="Nishiyama T."/>
            <person name="Sese J."/>
            <person name="O'Brien M.J."/>
            <person name="Copetti D."/>
            <person name="Mohd Noor M.I."/>
            <person name="Ong R.C."/>
            <person name="Putra M."/>
            <person name="Sireger I.Z."/>
            <person name="Indrioko S."/>
            <person name="Kosugi Y."/>
            <person name="Izuno A."/>
            <person name="Isagi Y."/>
            <person name="Lee S.L."/>
            <person name="Shimizu K.K."/>
        </authorList>
    </citation>
    <scope>NUCLEOTIDE SEQUENCE [LARGE SCALE GENOMIC DNA]</scope>
    <source>
        <strain evidence="1">214</strain>
    </source>
</reference>
<evidence type="ECO:0000313" key="1">
    <source>
        <dbReference type="EMBL" id="GKV53632.1"/>
    </source>
</evidence>
<dbReference type="Proteomes" id="UP001054252">
    <property type="component" value="Unassembled WGS sequence"/>
</dbReference>
<evidence type="ECO:0000313" key="2">
    <source>
        <dbReference type="Proteomes" id="UP001054252"/>
    </source>
</evidence>
<accession>A0AAV5MVL0</accession>
<gene>
    <name evidence="1" type="ORF">SLEP1_g60150</name>
</gene>
<proteinExistence type="predicted"/>
<organism evidence="1 2">
    <name type="scientific">Rubroshorea leprosula</name>
    <dbReference type="NCBI Taxonomy" id="152421"/>
    <lineage>
        <taxon>Eukaryota</taxon>
        <taxon>Viridiplantae</taxon>
        <taxon>Streptophyta</taxon>
        <taxon>Embryophyta</taxon>
        <taxon>Tracheophyta</taxon>
        <taxon>Spermatophyta</taxon>
        <taxon>Magnoliopsida</taxon>
        <taxon>eudicotyledons</taxon>
        <taxon>Gunneridae</taxon>
        <taxon>Pentapetalae</taxon>
        <taxon>rosids</taxon>
        <taxon>malvids</taxon>
        <taxon>Malvales</taxon>
        <taxon>Dipterocarpaceae</taxon>
        <taxon>Rubroshorea</taxon>
    </lineage>
</organism>
<dbReference type="AlphaFoldDB" id="A0AAV5MVL0"/>
<comment type="caution">
    <text evidence="1">The sequence shown here is derived from an EMBL/GenBank/DDBJ whole genome shotgun (WGS) entry which is preliminary data.</text>
</comment>
<sequence>GETDFVQLNCSTFGWTVKACGGGSRLVGERRSAACYCCLLLPADYRYAGETMNADLLPDLLPCGFFFAGKEMETEEWRLESGQAKKENDG</sequence>
<keyword evidence="2" id="KW-1185">Reference proteome</keyword>
<dbReference type="EMBL" id="BPVZ01001635">
    <property type="protein sequence ID" value="GKV53632.1"/>
    <property type="molecule type" value="Genomic_DNA"/>
</dbReference>
<name>A0AAV5MVL0_9ROSI</name>
<feature type="non-terminal residue" evidence="1">
    <location>
        <position position="1"/>
    </location>
</feature>
<protein>
    <submittedName>
        <fullName evidence="1">Uncharacterized protein</fullName>
    </submittedName>
</protein>